<dbReference type="Proteomes" id="UP000085678">
    <property type="component" value="Unplaced"/>
</dbReference>
<evidence type="ECO:0000256" key="1">
    <source>
        <dbReference type="SAM" id="MobiDB-lite"/>
    </source>
</evidence>
<dbReference type="SUPFAM" id="SSF56219">
    <property type="entry name" value="DNase I-like"/>
    <property type="match status" value="1"/>
</dbReference>
<dbReference type="OrthoDB" id="6237065at2759"/>
<gene>
    <name evidence="3" type="primary">LOC106174028</name>
</gene>
<dbReference type="OMA" id="FDLIAFQ"/>
<dbReference type="Gene3D" id="3.60.10.10">
    <property type="entry name" value="Endonuclease/exonuclease/phosphatase"/>
    <property type="match status" value="1"/>
</dbReference>
<name>A0A1S3JKE9_LINAN</name>
<feature type="region of interest" description="Disordered" evidence="1">
    <location>
        <begin position="1"/>
        <end position="40"/>
    </location>
</feature>
<dbReference type="AlphaFoldDB" id="A0A1S3JKE9"/>
<accession>A0A1S3JKE9</accession>
<keyword evidence="2" id="KW-1185">Reference proteome</keyword>
<dbReference type="CDD" id="cd10283">
    <property type="entry name" value="MnuA_DNase1-like"/>
    <property type="match status" value="1"/>
</dbReference>
<dbReference type="GeneID" id="106174028"/>
<proteinExistence type="predicted"/>
<dbReference type="RefSeq" id="XP_013410852.1">
    <property type="nucleotide sequence ID" value="XM_013555398.1"/>
</dbReference>
<dbReference type="STRING" id="7574.A0A1S3JKE9"/>
<dbReference type="InterPro" id="IPR051675">
    <property type="entry name" value="Endo/Exo/Phosphatase_dom_1"/>
</dbReference>
<protein>
    <submittedName>
        <fullName evidence="3">Endonuclease/exonuclease/phosphatase family domain-containing protein 1-like</fullName>
    </submittedName>
</protein>
<dbReference type="PANTHER" id="PTHR21180">
    <property type="entry name" value="ENDONUCLEASE/EXONUCLEASE/PHOSPHATASE FAMILY DOMAIN-CONTAINING PROTEIN 1"/>
    <property type="match status" value="1"/>
</dbReference>
<evidence type="ECO:0000313" key="2">
    <source>
        <dbReference type="Proteomes" id="UP000085678"/>
    </source>
</evidence>
<dbReference type="KEGG" id="lak:106174028"/>
<dbReference type="PANTHER" id="PTHR21180:SF32">
    <property type="entry name" value="ENDONUCLEASE_EXONUCLEASE_PHOSPHATASE FAMILY DOMAIN-CONTAINING PROTEIN 1"/>
    <property type="match status" value="1"/>
</dbReference>
<sequence length="391" mass="43298">MGNCLFKQTADAPATSPTGGQGGVATADGQADHKQSSAPEETIVKMDAVKLEETGGGGGLDLGLLFPALTEVTPRPRVEEPFDFQKDGRPVVRIGSWNVLSCCLNKIANPGVREVICMTVLENGFGILALQEIADREVLDKICDELNNPIIPNVKSWKGQRGHWKAVISDTPAGRMYQAPEYNGFIYDTSQGIEVVSSSLIERHRRGAPKQFARRPFMVVFKAKELDFVAVSVHLKATGLQMEDLDRLQEEIGRCPLVLEAIQEQLPGERDIMILGDFNLGPEQEDFDAFRDAGYKNTVDEHTNTNINLRNLKGSRTYDNIWMSKQAQDVFTGQSGVIREGLTHQWIPHDDWFWGGIVADHCPVWAEYFTDHDMDADGDLTAGVKGIKVEE</sequence>
<dbReference type="InterPro" id="IPR036691">
    <property type="entry name" value="Endo/exonu/phosph_ase_sf"/>
</dbReference>
<evidence type="ECO:0000313" key="3">
    <source>
        <dbReference type="RefSeq" id="XP_013410852.1"/>
    </source>
</evidence>
<reference evidence="3" key="1">
    <citation type="submission" date="2025-08" db="UniProtKB">
        <authorList>
            <consortium name="RefSeq"/>
        </authorList>
    </citation>
    <scope>IDENTIFICATION</scope>
    <source>
        <tissue evidence="3">Gonads</tissue>
    </source>
</reference>
<organism evidence="2 3">
    <name type="scientific">Lingula anatina</name>
    <name type="common">Brachiopod</name>
    <name type="synonym">Lingula unguis</name>
    <dbReference type="NCBI Taxonomy" id="7574"/>
    <lineage>
        <taxon>Eukaryota</taxon>
        <taxon>Metazoa</taxon>
        <taxon>Spiralia</taxon>
        <taxon>Lophotrochozoa</taxon>
        <taxon>Brachiopoda</taxon>
        <taxon>Linguliformea</taxon>
        <taxon>Lingulata</taxon>
        <taxon>Lingulida</taxon>
        <taxon>Linguloidea</taxon>
        <taxon>Lingulidae</taxon>
        <taxon>Lingula</taxon>
    </lineage>
</organism>
<dbReference type="InParanoid" id="A0A1S3JKE9"/>